<dbReference type="EMBL" id="LNIX01000009">
    <property type="protein sequence ID" value="OXA50021.1"/>
    <property type="molecule type" value="Genomic_DNA"/>
</dbReference>
<dbReference type="OrthoDB" id="6020543at2759"/>
<proteinExistence type="predicted"/>
<protein>
    <submittedName>
        <fullName evidence="2">Outer membrane protein assembly factor BamA</fullName>
    </submittedName>
</protein>
<dbReference type="AlphaFoldDB" id="A0A226DZ99"/>
<dbReference type="InterPro" id="IPR029058">
    <property type="entry name" value="AB_hydrolase_fold"/>
</dbReference>
<dbReference type="SUPFAM" id="SSF53474">
    <property type="entry name" value="alpha/beta-Hydrolases"/>
    <property type="match status" value="1"/>
</dbReference>
<dbReference type="Gene3D" id="3.40.50.1820">
    <property type="entry name" value="alpha/beta hydrolase"/>
    <property type="match status" value="1"/>
</dbReference>
<comment type="caution">
    <text evidence="2">The sequence shown here is derived from an EMBL/GenBank/DDBJ whole genome shotgun (WGS) entry which is preliminary data.</text>
</comment>
<gene>
    <name evidence="2" type="ORF">Fcan01_15116</name>
</gene>
<sequence>MESVTHIVLLFCIISSSIVNSNQVETISPPILLSQYNVRHDAVTLSGFSSGSSMATQLHVSHSALFHGVALFSQAFYRCGPHSLVEFGLRCSKLGMGVFPYDFRLSIGDARRYEWMRLIDPLVNLRGQRIFVWIGELDEYVPLEMAMENAKFYETFTSNKSLIRTTVFHAKHLLPTTNFGDACDQDAGQNVYLGNCNYSGAHAALEFLLRDKANIINPFISTQMQNIPQEEGSLMAYDQSEFYSGRNITDEAMGTLGFIYVPKMCQPQFNIADEPCFLHVNFHGCNEWHPQVALRYIRNSGFLLVADANRILTVFPLTTRVPQNMDGCWDFFSYTGSLFATKKGKQIKIVKAIIDRILGKLK</sequence>
<keyword evidence="1" id="KW-0732">Signal</keyword>
<organism evidence="2 3">
    <name type="scientific">Folsomia candida</name>
    <name type="common">Springtail</name>
    <dbReference type="NCBI Taxonomy" id="158441"/>
    <lineage>
        <taxon>Eukaryota</taxon>
        <taxon>Metazoa</taxon>
        <taxon>Ecdysozoa</taxon>
        <taxon>Arthropoda</taxon>
        <taxon>Hexapoda</taxon>
        <taxon>Collembola</taxon>
        <taxon>Entomobryomorpha</taxon>
        <taxon>Isotomoidea</taxon>
        <taxon>Isotomidae</taxon>
        <taxon>Proisotominae</taxon>
        <taxon>Folsomia</taxon>
    </lineage>
</organism>
<evidence type="ECO:0000313" key="2">
    <source>
        <dbReference type="EMBL" id="OXA50021.1"/>
    </source>
</evidence>
<evidence type="ECO:0000313" key="3">
    <source>
        <dbReference type="Proteomes" id="UP000198287"/>
    </source>
</evidence>
<evidence type="ECO:0000256" key="1">
    <source>
        <dbReference type="SAM" id="SignalP"/>
    </source>
</evidence>
<accession>A0A226DZ99</accession>
<name>A0A226DZ99_FOLCA</name>
<feature type="chain" id="PRO_5012714208" evidence="1">
    <location>
        <begin position="22"/>
        <end position="362"/>
    </location>
</feature>
<reference evidence="2 3" key="1">
    <citation type="submission" date="2015-12" db="EMBL/GenBank/DDBJ databases">
        <title>The genome of Folsomia candida.</title>
        <authorList>
            <person name="Faddeeva A."/>
            <person name="Derks M.F."/>
            <person name="Anvar Y."/>
            <person name="Smit S."/>
            <person name="Van Straalen N."/>
            <person name="Roelofs D."/>
        </authorList>
    </citation>
    <scope>NUCLEOTIDE SEQUENCE [LARGE SCALE GENOMIC DNA]</scope>
    <source>
        <strain evidence="2 3">VU population</strain>
        <tissue evidence="2">Whole body</tissue>
    </source>
</reference>
<feature type="signal peptide" evidence="1">
    <location>
        <begin position="1"/>
        <end position="21"/>
    </location>
</feature>
<dbReference type="Proteomes" id="UP000198287">
    <property type="component" value="Unassembled WGS sequence"/>
</dbReference>
<dbReference type="OMA" id="FHGCNEW"/>
<keyword evidence="3" id="KW-1185">Reference proteome</keyword>